<name>A0A0H2RRG2_9AGAM</name>
<accession>A0A0H2RRG2</accession>
<evidence type="ECO:0000256" key="1">
    <source>
        <dbReference type="SAM" id="MobiDB-lite"/>
    </source>
</evidence>
<feature type="region of interest" description="Disordered" evidence="1">
    <location>
        <begin position="1"/>
        <end position="25"/>
    </location>
</feature>
<dbReference type="AlphaFoldDB" id="A0A0H2RRG2"/>
<feature type="compositionally biased region" description="Polar residues" evidence="1">
    <location>
        <begin position="382"/>
        <end position="409"/>
    </location>
</feature>
<dbReference type="STRING" id="27342.A0A0H2RRG2"/>
<feature type="region of interest" description="Disordered" evidence="1">
    <location>
        <begin position="269"/>
        <end position="289"/>
    </location>
</feature>
<dbReference type="Proteomes" id="UP000053477">
    <property type="component" value="Unassembled WGS sequence"/>
</dbReference>
<protein>
    <submittedName>
        <fullName evidence="2">Uncharacterized protein</fullName>
    </submittedName>
</protein>
<evidence type="ECO:0000313" key="3">
    <source>
        <dbReference type="Proteomes" id="UP000053477"/>
    </source>
</evidence>
<proteinExistence type="predicted"/>
<feature type="region of interest" description="Disordered" evidence="1">
    <location>
        <begin position="382"/>
        <end position="431"/>
    </location>
</feature>
<organism evidence="2 3">
    <name type="scientific">Schizopora paradoxa</name>
    <dbReference type="NCBI Taxonomy" id="27342"/>
    <lineage>
        <taxon>Eukaryota</taxon>
        <taxon>Fungi</taxon>
        <taxon>Dikarya</taxon>
        <taxon>Basidiomycota</taxon>
        <taxon>Agaricomycotina</taxon>
        <taxon>Agaricomycetes</taxon>
        <taxon>Hymenochaetales</taxon>
        <taxon>Schizoporaceae</taxon>
        <taxon>Schizopora</taxon>
    </lineage>
</organism>
<dbReference type="InParanoid" id="A0A0H2RRG2"/>
<reference evidence="2 3" key="1">
    <citation type="submission" date="2015-04" db="EMBL/GenBank/DDBJ databases">
        <title>Complete genome sequence of Schizopora paradoxa KUC8140, a cosmopolitan wood degrader in East Asia.</title>
        <authorList>
            <consortium name="DOE Joint Genome Institute"/>
            <person name="Min B."/>
            <person name="Park H."/>
            <person name="Jang Y."/>
            <person name="Kim J.-J."/>
            <person name="Kim K.H."/>
            <person name="Pangilinan J."/>
            <person name="Lipzen A."/>
            <person name="Riley R."/>
            <person name="Grigoriev I.V."/>
            <person name="Spatafora J.W."/>
            <person name="Choi I.-G."/>
        </authorList>
    </citation>
    <scope>NUCLEOTIDE SEQUENCE [LARGE SCALE GENOMIC DNA]</scope>
    <source>
        <strain evidence="2 3">KUC8140</strain>
    </source>
</reference>
<feature type="region of interest" description="Disordered" evidence="1">
    <location>
        <begin position="207"/>
        <end position="249"/>
    </location>
</feature>
<evidence type="ECO:0000313" key="2">
    <source>
        <dbReference type="EMBL" id="KLO14580.1"/>
    </source>
</evidence>
<keyword evidence="3" id="KW-1185">Reference proteome</keyword>
<dbReference type="OrthoDB" id="5531344at2759"/>
<sequence>MSGRQSTSAPSGHPTTSYSSQAQQNHNGNVYSFSVHQPYTNWPLHSTPATSSYASWYQLSHQPYTNTPSIVPAKSFKDARIQTDDPQAVVVEKEQPRYRPEWNKVLSKFLEDAGLFQALGGLKDDMLTMNEEWERLQVPEALQVLVKDLSELFNGGSPNSLPEKFLAEKKLEAIRPQNGVDLQTPPALTKSISRFLAQTRRRNDISNRSEFLQSVSERRRNASSQETENAEDVDMVPGEAESSSCARVDAKPQNREVQMKYDIAKNEDGPLKKTIRGDRESQTGDQQNRQRIDMDHPVVKLEDTAYNHPGLLERFTNFETHLAVRFVPSPPHSLIDRIRFLEDHIITLEKNFPPWAALHFNQPNRGWPPPPRVTPIIVPSHLTSSMQNSGGPDSSHGTSDPSTNSSRATTAPAKGKSGRGKSSLHRAVMERLEVQRALGDLAGGAGSSGAPG</sequence>
<dbReference type="EMBL" id="KQ085941">
    <property type="protein sequence ID" value="KLO14580.1"/>
    <property type="molecule type" value="Genomic_DNA"/>
</dbReference>
<gene>
    <name evidence="2" type="ORF">SCHPADRAFT_996451</name>
</gene>